<feature type="transmembrane region" description="Helical" evidence="1">
    <location>
        <begin position="83"/>
        <end position="103"/>
    </location>
</feature>
<proteinExistence type="predicted"/>
<reference evidence="2 3" key="1">
    <citation type="submission" date="2024-08" db="EMBL/GenBank/DDBJ databases">
        <title>Gnathostoma spinigerum genome.</title>
        <authorList>
            <person name="Gonzalez-Bertolin B."/>
            <person name="Monzon S."/>
            <person name="Zaballos A."/>
            <person name="Jimenez P."/>
            <person name="Dekumyoy P."/>
            <person name="Varona S."/>
            <person name="Cuesta I."/>
            <person name="Sumanam S."/>
            <person name="Adisakwattana P."/>
            <person name="Gasser R.B."/>
            <person name="Hernandez-Gonzalez A."/>
            <person name="Young N.D."/>
            <person name="Perteguer M.J."/>
        </authorList>
    </citation>
    <scope>NUCLEOTIDE SEQUENCE [LARGE SCALE GENOMIC DNA]</scope>
    <source>
        <strain evidence="2">AL3</strain>
        <tissue evidence="2">Liver</tissue>
    </source>
</reference>
<dbReference type="Proteomes" id="UP001608902">
    <property type="component" value="Unassembled WGS sequence"/>
</dbReference>
<keyword evidence="1" id="KW-1133">Transmembrane helix</keyword>
<protein>
    <submittedName>
        <fullName evidence="2">Uncharacterized protein</fullName>
    </submittedName>
</protein>
<dbReference type="EMBL" id="JBGFUD010009808">
    <property type="protein sequence ID" value="MFH4982662.1"/>
    <property type="molecule type" value="Genomic_DNA"/>
</dbReference>
<organism evidence="2 3">
    <name type="scientific">Gnathostoma spinigerum</name>
    <dbReference type="NCBI Taxonomy" id="75299"/>
    <lineage>
        <taxon>Eukaryota</taxon>
        <taxon>Metazoa</taxon>
        <taxon>Ecdysozoa</taxon>
        <taxon>Nematoda</taxon>
        <taxon>Chromadorea</taxon>
        <taxon>Rhabditida</taxon>
        <taxon>Spirurina</taxon>
        <taxon>Gnathostomatomorpha</taxon>
        <taxon>Gnathostomatoidea</taxon>
        <taxon>Gnathostomatidae</taxon>
        <taxon>Gnathostoma</taxon>
    </lineage>
</organism>
<evidence type="ECO:0000313" key="3">
    <source>
        <dbReference type="Proteomes" id="UP001608902"/>
    </source>
</evidence>
<gene>
    <name evidence="2" type="ORF">AB6A40_009371</name>
</gene>
<comment type="caution">
    <text evidence="2">The sequence shown here is derived from an EMBL/GenBank/DDBJ whole genome shotgun (WGS) entry which is preliminary data.</text>
</comment>
<accession>A0ABD6EU78</accession>
<keyword evidence="1" id="KW-0472">Membrane</keyword>
<name>A0ABD6EU78_9BILA</name>
<dbReference type="AlphaFoldDB" id="A0ABD6EU78"/>
<keyword evidence="3" id="KW-1185">Reference proteome</keyword>
<evidence type="ECO:0000256" key="1">
    <source>
        <dbReference type="SAM" id="Phobius"/>
    </source>
</evidence>
<keyword evidence="1" id="KW-0812">Transmembrane</keyword>
<sequence length="138" mass="16060">MSPRIRLFFGNTRLGWPFMMHSSSRPSSRQPGDRNKDITSMDLLEKQIEKRATLREELIGGRKVRWNYRSEIVKGLKLDQAHVNIWISFFIITVLGFGAFVAVKSQVIASRKKEMLEREKQRKELQLTGGERKKISLV</sequence>
<evidence type="ECO:0000313" key="2">
    <source>
        <dbReference type="EMBL" id="MFH4982662.1"/>
    </source>
</evidence>